<evidence type="ECO:0000313" key="1">
    <source>
        <dbReference type="EMBL" id="ARE12267.1"/>
    </source>
</evidence>
<dbReference type="EMBL" id="CP016721">
    <property type="protein sequence ID" value="ARE12267.1"/>
    <property type="molecule type" value="Genomic_DNA"/>
</dbReference>
<keyword evidence="1" id="KW-0614">Plasmid</keyword>
<name>A0A1V0NJT1_LACLL</name>
<sequence length="128" mass="14966">MKKIISGVLLIVLVCFGLSACGKKEFSFNGEWNLKDVGKYTLDENKNYQTEFDQKNNIVKSYYPSWNNYDYSYNSDKKELVIKSEDKLIYDVDIKNNDKVILELKQKGQDKKDSRSFIPETVSLTRKE</sequence>
<accession>A0A1V0NJT1</accession>
<dbReference type="AlphaFoldDB" id="A0A1V0NJT1"/>
<dbReference type="Proteomes" id="UP000192067">
    <property type="component" value="Plasmid pUC11B"/>
</dbReference>
<organism evidence="1 2">
    <name type="scientific">Lactococcus lactis subsp. lactis</name>
    <name type="common">Streptococcus lactis</name>
    <dbReference type="NCBI Taxonomy" id="1360"/>
    <lineage>
        <taxon>Bacteria</taxon>
        <taxon>Bacillati</taxon>
        <taxon>Bacillota</taxon>
        <taxon>Bacilli</taxon>
        <taxon>Lactobacillales</taxon>
        <taxon>Streptococcaceae</taxon>
        <taxon>Lactococcus</taxon>
    </lineage>
</organism>
<gene>
    <name evidence="1" type="ORF">LLUC11_pB22</name>
</gene>
<geneLocation type="plasmid" evidence="1 2">
    <name>pUC11B</name>
</geneLocation>
<proteinExistence type="predicted"/>
<dbReference type="PROSITE" id="PS51257">
    <property type="entry name" value="PROKAR_LIPOPROTEIN"/>
    <property type="match status" value="1"/>
</dbReference>
<protein>
    <submittedName>
        <fullName evidence="1">Uncharacterized protein</fullName>
    </submittedName>
</protein>
<evidence type="ECO:0000313" key="2">
    <source>
        <dbReference type="Proteomes" id="UP000192067"/>
    </source>
</evidence>
<reference evidence="1 2" key="1">
    <citation type="journal article" date="2017" name="BMC Genomics">
        <title>Comparative and functional genomics of the Lactococcus lactis taxon; insights into evolution and niche adaptation.</title>
        <authorList>
            <person name="Kelleher P."/>
            <person name="Bottacini F."/>
            <person name="Mahony J."/>
            <person name="Kilcawley K.N."/>
            <person name="van Sinderen D."/>
        </authorList>
    </citation>
    <scope>NUCLEOTIDE SEQUENCE [LARGE SCALE GENOMIC DNA]</scope>
    <source>
        <strain evidence="1 2">UC11</strain>
    </source>
</reference>
<dbReference type="RefSeq" id="WP_032398586.1">
    <property type="nucleotide sequence ID" value="NZ_CP016721.3"/>
</dbReference>